<evidence type="ECO:0008006" key="5">
    <source>
        <dbReference type="Google" id="ProtNLM"/>
    </source>
</evidence>
<keyword evidence="2" id="KW-0812">Transmembrane</keyword>
<accession>A0A1G8AHW8</accession>
<organism evidence="3 4">
    <name type="scientific">Pedobacter terrae</name>
    <dbReference type="NCBI Taxonomy" id="405671"/>
    <lineage>
        <taxon>Bacteria</taxon>
        <taxon>Pseudomonadati</taxon>
        <taxon>Bacteroidota</taxon>
        <taxon>Sphingobacteriia</taxon>
        <taxon>Sphingobacteriales</taxon>
        <taxon>Sphingobacteriaceae</taxon>
        <taxon>Pedobacter</taxon>
    </lineage>
</organism>
<feature type="region of interest" description="Disordered" evidence="1">
    <location>
        <begin position="481"/>
        <end position="500"/>
    </location>
</feature>
<dbReference type="OrthoDB" id="710582at2"/>
<dbReference type="AlphaFoldDB" id="A0A1G8AHW8"/>
<dbReference type="RefSeq" id="WP_090502852.1">
    <property type="nucleotide sequence ID" value="NZ_FNCH01000019.1"/>
</dbReference>
<feature type="region of interest" description="Disordered" evidence="1">
    <location>
        <begin position="237"/>
        <end position="268"/>
    </location>
</feature>
<feature type="transmembrane region" description="Helical" evidence="2">
    <location>
        <begin position="7"/>
        <end position="24"/>
    </location>
</feature>
<evidence type="ECO:0000313" key="3">
    <source>
        <dbReference type="EMBL" id="SDH20479.1"/>
    </source>
</evidence>
<keyword evidence="2" id="KW-0472">Membrane</keyword>
<proteinExistence type="predicted"/>
<dbReference type="EMBL" id="FNCH01000019">
    <property type="protein sequence ID" value="SDH20479.1"/>
    <property type="molecule type" value="Genomic_DNA"/>
</dbReference>
<keyword evidence="4" id="KW-1185">Reference proteome</keyword>
<dbReference type="STRING" id="405671.SAMN05421827_11911"/>
<evidence type="ECO:0000256" key="1">
    <source>
        <dbReference type="SAM" id="MobiDB-lite"/>
    </source>
</evidence>
<evidence type="ECO:0000256" key="2">
    <source>
        <dbReference type="SAM" id="Phobius"/>
    </source>
</evidence>
<dbReference type="Proteomes" id="UP000199643">
    <property type="component" value="Unassembled WGS sequence"/>
</dbReference>
<reference evidence="4" key="1">
    <citation type="submission" date="2016-10" db="EMBL/GenBank/DDBJ databases">
        <authorList>
            <person name="Varghese N."/>
            <person name="Submissions S."/>
        </authorList>
    </citation>
    <scope>NUCLEOTIDE SEQUENCE [LARGE SCALE GENOMIC DNA]</scope>
    <source>
        <strain evidence="4">DSM 17933</strain>
    </source>
</reference>
<protein>
    <recommendedName>
        <fullName evidence="5">SprT-like family protein</fullName>
    </recommendedName>
</protein>
<name>A0A1G8AHW8_9SPHI</name>
<sequence length="500" mass="55876">MKKTYYLLKLYGTVFILLILLLVGNNSCKKESDKQNQETENLISDYVKRTKSVNKNDFSQLQPIWNSSYTSEYDSNVFYEVDLRNPNHFFLTDQKTTPEKAAQYEKSNNIKLLIRKNRETGKSAFFYMSLIASKINQDFRNMHYKKLPNFTGSVRYYSLNGEFINGWTYADGKVANKIKALSAKLMSQMSLNPQKLAQTVGCPIEEIERYQTICSMGDGHTDMECVRRLIGTDHQFNDCTGDSSEDNEGGGDGGVGDSGGGDSPPPPYYDCTGVLDGTAYNSDCGCIGGNTGIINCEQKTIIDSLRGYPCAQDLLRKFPTLRTEIANLVKNTFSANDNINVTFKVNQTLAGTTTDGRTTAPTGYVPGITDEETVELNPDVLKYATKEYILVTLYHEALHAYFNKMKHQLSPTEFTNRFGTISVNGGRTLFPEVDGHFEMAANNYLNGLRDVIRAFNPNFDITRAYALAQAGVVQLSPANRAINDQERDTRKTGYTGTKCP</sequence>
<keyword evidence="2" id="KW-1133">Transmembrane helix</keyword>
<gene>
    <name evidence="3" type="ORF">SAMN05421827_11911</name>
</gene>
<evidence type="ECO:0000313" key="4">
    <source>
        <dbReference type="Proteomes" id="UP000199643"/>
    </source>
</evidence>
<feature type="compositionally biased region" description="Gly residues" evidence="1">
    <location>
        <begin position="250"/>
        <end position="262"/>
    </location>
</feature>